<protein>
    <submittedName>
        <fullName evidence="4">Neck appendage protein</fullName>
    </submittedName>
</protein>
<evidence type="ECO:0000256" key="1">
    <source>
        <dbReference type="ARBA" id="ARBA00004328"/>
    </source>
</evidence>
<reference evidence="4" key="1">
    <citation type="journal article" date="2021" name="Proc. Natl. Acad. Sci. U.S.A.">
        <title>A Catalog of Tens of Thousands of Viruses from Human Metagenomes Reveals Hidden Associations with Chronic Diseases.</title>
        <authorList>
            <person name="Tisza M.J."/>
            <person name="Buck C.B."/>
        </authorList>
    </citation>
    <scope>NUCLEOTIDE SEQUENCE</scope>
    <source>
        <strain evidence="4">CtmpG14</strain>
    </source>
</reference>
<proteinExistence type="predicted"/>
<evidence type="ECO:0000313" key="4">
    <source>
        <dbReference type="EMBL" id="DAE04119.1"/>
    </source>
</evidence>
<feature type="domain" description="Peptidase S74" evidence="3">
    <location>
        <begin position="229"/>
        <end position="316"/>
    </location>
</feature>
<keyword evidence="2" id="KW-0946">Virion</keyword>
<dbReference type="InterPro" id="IPR030392">
    <property type="entry name" value="S74_ICA"/>
</dbReference>
<dbReference type="PROSITE" id="PS51688">
    <property type="entry name" value="ICA"/>
    <property type="match status" value="1"/>
</dbReference>
<organism evidence="4">
    <name type="scientific">Siphoviridae sp. ctmpG14</name>
    <dbReference type="NCBI Taxonomy" id="2825654"/>
    <lineage>
        <taxon>Viruses</taxon>
        <taxon>Duplodnaviria</taxon>
        <taxon>Heunggongvirae</taxon>
        <taxon>Uroviricota</taxon>
        <taxon>Caudoviricetes</taxon>
    </lineage>
</organism>
<sequence>MPKKTKTEIKTAIKNVLNKVTIGSEGGSINGSIVITGENNFIKAPAFKIGDTDLSTFIEEAGKVKTVNNQQPDSTGNISIPIDVTVNGVTTDENQSITLTPADIGASASDHTHAYLPLAGGTMTGQIVRGVKQSSWYNGRDNAFLRSTDGTNYSPAISMKCNTGSWEIGSSGSNNSSFLAISYITDANYSAGTNTTTFQHKFDANGDFIAHRDLRATSWVYATNFRVSSDRRLKTDIKKAEYSLPEVELKTFRFKADERKAKHIGFIAQDIQEQVPDIVNEDETTKRLTIDESALLAIAVDEINKLKKRVAELEKR</sequence>
<keyword evidence="2" id="KW-1227">Viral tail protein</keyword>
<evidence type="ECO:0000256" key="2">
    <source>
        <dbReference type="ARBA" id="ARBA00022732"/>
    </source>
</evidence>
<dbReference type="EMBL" id="BK015384">
    <property type="protein sequence ID" value="DAE04119.1"/>
    <property type="molecule type" value="Genomic_DNA"/>
</dbReference>
<comment type="subcellular location">
    <subcellularLocation>
        <location evidence="1">Virion</location>
    </subcellularLocation>
</comment>
<name>A0A8S5PAB5_9CAUD</name>
<dbReference type="GO" id="GO:0098015">
    <property type="term" value="C:virus tail"/>
    <property type="evidence" value="ECO:0007669"/>
    <property type="project" value="UniProtKB-KW"/>
</dbReference>
<dbReference type="Pfam" id="PF13884">
    <property type="entry name" value="Peptidase_S74"/>
    <property type="match status" value="1"/>
</dbReference>
<accession>A0A8S5PAB5</accession>
<evidence type="ECO:0000259" key="3">
    <source>
        <dbReference type="PROSITE" id="PS51688"/>
    </source>
</evidence>